<evidence type="ECO:0000256" key="13">
    <source>
        <dbReference type="PROSITE-ProRule" id="PRU00023"/>
    </source>
</evidence>
<keyword evidence="12" id="KW-0407">Ion channel</keyword>
<evidence type="ECO:0000256" key="1">
    <source>
        <dbReference type="ARBA" id="ARBA00004651"/>
    </source>
</evidence>
<keyword evidence="2" id="KW-0813">Transport</keyword>
<evidence type="ECO:0000256" key="10">
    <source>
        <dbReference type="ARBA" id="ARBA00023065"/>
    </source>
</evidence>
<dbReference type="Gene3D" id="1.25.40.20">
    <property type="entry name" value="Ankyrin repeat-containing domain"/>
    <property type="match status" value="1"/>
</dbReference>
<feature type="transmembrane region" description="Helical" evidence="14">
    <location>
        <begin position="414"/>
        <end position="431"/>
    </location>
</feature>
<reference evidence="17" key="1">
    <citation type="submission" date="2023-03" db="UniProtKB">
        <authorList>
            <consortium name="WormBaseParasite"/>
        </authorList>
    </citation>
    <scope>IDENTIFICATION</scope>
</reference>
<evidence type="ECO:0000256" key="2">
    <source>
        <dbReference type="ARBA" id="ARBA00022448"/>
    </source>
</evidence>
<keyword evidence="13" id="KW-0040">ANK repeat</keyword>
<proteinExistence type="predicted"/>
<organism evidence="16 17">
    <name type="scientific">Ascaris lumbricoides</name>
    <name type="common">Giant roundworm</name>
    <dbReference type="NCBI Taxonomy" id="6252"/>
    <lineage>
        <taxon>Eukaryota</taxon>
        <taxon>Metazoa</taxon>
        <taxon>Ecdysozoa</taxon>
        <taxon>Nematoda</taxon>
        <taxon>Chromadorea</taxon>
        <taxon>Rhabditida</taxon>
        <taxon>Spirurina</taxon>
        <taxon>Ascaridomorpha</taxon>
        <taxon>Ascaridoidea</taxon>
        <taxon>Ascarididae</taxon>
        <taxon>Ascaris</taxon>
    </lineage>
</organism>
<evidence type="ECO:0000256" key="8">
    <source>
        <dbReference type="ARBA" id="ARBA00022837"/>
    </source>
</evidence>
<dbReference type="Pfam" id="PF12796">
    <property type="entry name" value="Ank_2"/>
    <property type="match status" value="2"/>
</dbReference>
<name>A0A9J2P6E7_ASCLU</name>
<accession>A0A9J2P6E7</accession>
<evidence type="ECO:0000256" key="3">
    <source>
        <dbReference type="ARBA" id="ARBA00022475"/>
    </source>
</evidence>
<dbReference type="FunFam" id="1.25.40.20:FF:000181">
    <property type="entry name" value="Nanchung, isoform A"/>
    <property type="match status" value="1"/>
</dbReference>
<feature type="transmembrane region" description="Helical" evidence="14">
    <location>
        <begin position="452"/>
        <end position="475"/>
    </location>
</feature>
<keyword evidence="16" id="KW-1185">Reference proteome</keyword>
<feature type="domain" description="Ion transport" evidence="15">
    <location>
        <begin position="403"/>
        <end position="567"/>
    </location>
</feature>
<dbReference type="PROSITE" id="PS50088">
    <property type="entry name" value="ANK_REPEAT"/>
    <property type="match status" value="2"/>
</dbReference>
<evidence type="ECO:0000256" key="9">
    <source>
        <dbReference type="ARBA" id="ARBA00022989"/>
    </source>
</evidence>
<keyword evidence="8" id="KW-0106">Calcium</keyword>
<dbReference type="AlphaFoldDB" id="A0A9J2P6E7"/>
<evidence type="ECO:0000256" key="11">
    <source>
        <dbReference type="ARBA" id="ARBA00023136"/>
    </source>
</evidence>
<dbReference type="PANTHER" id="PTHR10582">
    <property type="entry name" value="TRANSIENT RECEPTOR POTENTIAL ION CHANNEL PROTEIN"/>
    <property type="match status" value="1"/>
</dbReference>
<keyword evidence="4" id="KW-0109">Calcium transport</keyword>
<evidence type="ECO:0000256" key="12">
    <source>
        <dbReference type="ARBA" id="ARBA00023303"/>
    </source>
</evidence>
<feature type="repeat" description="ANK" evidence="13">
    <location>
        <begin position="176"/>
        <end position="208"/>
    </location>
</feature>
<dbReference type="InterPro" id="IPR002110">
    <property type="entry name" value="Ankyrin_rpt"/>
</dbReference>
<keyword evidence="10" id="KW-0406">Ion transport</keyword>
<feature type="transmembrane region" description="Helical" evidence="14">
    <location>
        <begin position="535"/>
        <end position="556"/>
    </location>
</feature>
<keyword evidence="7" id="KW-0677">Repeat</keyword>
<dbReference type="PROSITE" id="PS50297">
    <property type="entry name" value="ANK_REP_REGION"/>
    <property type="match status" value="1"/>
</dbReference>
<dbReference type="SMART" id="SM00248">
    <property type="entry name" value="ANK"/>
    <property type="match status" value="5"/>
</dbReference>
<feature type="transmembrane region" description="Helical" evidence="14">
    <location>
        <begin position="504"/>
        <end position="523"/>
    </location>
</feature>
<dbReference type="GO" id="GO:0098703">
    <property type="term" value="P:calcium ion import across plasma membrane"/>
    <property type="evidence" value="ECO:0007669"/>
    <property type="project" value="TreeGrafter"/>
</dbReference>
<dbReference type="Gene3D" id="1.10.287.70">
    <property type="match status" value="1"/>
</dbReference>
<dbReference type="Proteomes" id="UP000036681">
    <property type="component" value="Unplaced"/>
</dbReference>
<feature type="repeat" description="ANK" evidence="13">
    <location>
        <begin position="277"/>
        <end position="309"/>
    </location>
</feature>
<keyword evidence="3" id="KW-1003">Cell membrane</keyword>
<evidence type="ECO:0000256" key="7">
    <source>
        <dbReference type="ARBA" id="ARBA00022737"/>
    </source>
</evidence>
<dbReference type="InterPro" id="IPR005821">
    <property type="entry name" value="Ion_trans_dom"/>
</dbReference>
<evidence type="ECO:0000256" key="14">
    <source>
        <dbReference type="SAM" id="Phobius"/>
    </source>
</evidence>
<dbReference type="SUPFAM" id="SSF48403">
    <property type="entry name" value="Ankyrin repeat"/>
    <property type="match status" value="1"/>
</dbReference>
<dbReference type="PANTHER" id="PTHR10582:SF22">
    <property type="entry name" value="ION TRANSPORT DOMAIN-CONTAINING PROTEIN"/>
    <property type="match status" value="1"/>
</dbReference>
<evidence type="ECO:0000256" key="5">
    <source>
        <dbReference type="ARBA" id="ARBA00022673"/>
    </source>
</evidence>
<protein>
    <submittedName>
        <fullName evidence="17">Ion transport domain-containing protein</fullName>
    </submittedName>
</protein>
<keyword evidence="9 14" id="KW-1133">Transmembrane helix</keyword>
<evidence type="ECO:0000313" key="17">
    <source>
        <dbReference type="WBParaSite" id="ALUE_0000528101-mRNA-1"/>
    </source>
</evidence>
<dbReference type="Pfam" id="PF00520">
    <property type="entry name" value="Ion_trans"/>
    <property type="match status" value="1"/>
</dbReference>
<sequence length="772" mass="87926">MADAEKFYELVDCHGGGTLLPWIKLARQSNDYGVLDEYLETMMKSFLYNGGKGKLISISELVMIRNKQRNAMLSALRRKKGRGKRGPNILADINQEGAQKGDVIKALKILDGCIRGNRSMNYRELVWDITLRGKMGENLLHICMLHNTADHNELVRLIVKKYPKMVNDVFISEDYYGLSPLHQAIVNEDIEMVYFLLRHKADVHQRCYGSFFCADDQKASRTDSLEHEWVDLVQNTRYTGRMYWGEYPLSFAACTNQHDCFRLLRACKADPNMRDTNGNTVLHLAVIHELRDMFLLAHDLGARLDVKNNQKLTPMALAAKLAKKEMFDLILEIESDVLWNYGNVTCIAFPLGDIDTVDQRTGHLNQASVLSLVVYGSAFPSKILHKLSFAIVLLTVGARFACTVHPIMLVFENVLVIAAVLITSMHFLFYCRGMKFVGPFVLMVYKIIVGDILRYFLIYLIFVVGFSQSFFVMFIGCEREHQQRLASNGTSNFENILVDPFESFMIMFIMSVGEFALFYNTLNDCRSSLVPLGKVMFLIYELLVTVMLLNLLIAMMTRTYEKISETQKEWKRQWAQVILLLEQSLRPHDRLIAMLKYSSPIRSDKAHRSFVVRQRVQASISSASLSPPFPPFISSPAPCSVHLTPSDRLSDLSRSTVMTKTLAAKLPKEREFNLQPHKGETESKMACREWKTAADATNSESKDKTSAEERLLLAPADDLEKAGCRKKLSALEGIGHKEVREKKVTLGTPFYANIRWQSVCNAIERYRGKLFD</sequence>
<keyword evidence="6 14" id="KW-0812">Transmembrane</keyword>
<evidence type="ECO:0000256" key="6">
    <source>
        <dbReference type="ARBA" id="ARBA00022692"/>
    </source>
</evidence>
<evidence type="ECO:0000313" key="16">
    <source>
        <dbReference type="Proteomes" id="UP000036681"/>
    </source>
</evidence>
<dbReference type="GO" id="GO:0005886">
    <property type="term" value="C:plasma membrane"/>
    <property type="evidence" value="ECO:0007669"/>
    <property type="project" value="UniProtKB-SubCell"/>
</dbReference>
<dbReference type="GO" id="GO:0005262">
    <property type="term" value="F:calcium channel activity"/>
    <property type="evidence" value="ECO:0007669"/>
    <property type="project" value="UniProtKB-KW"/>
</dbReference>
<dbReference type="InterPro" id="IPR036770">
    <property type="entry name" value="Ankyrin_rpt-contain_sf"/>
</dbReference>
<dbReference type="WBParaSite" id="ALUE_0000528101-mRNA-1">
    <property type="protein sequence ID" value="ALUE_0000528101-mRNA-1"/>
    <property type="gene ID" value="ALUE_0000528101"/>
</dbReference>
<evidence type="ECO:0000259" key="15">
    <source>
        <dbReference type="Pfam" id="PF00520"/>
    </source>
</evidence>
<keyword evidence="11 14" id="KW-0472">Membrane</keyword>
<comment type="subcellular location">
    <subcellularLocation>
        <location evidence="1">Cell membrane</location>
        <topology evidence="1">Multi-pass membrane protein</topology>
    </subcellularLocation>
</comment>
<keyword evidence="5" id="KW-0107">Calcium channel</keyword>
<evidence type="ECO:0000256" key="4">
    <source>
        <dbReference type="ARBA" id="ARBA00022568"/>
    </source>
</evidence>
<dbReference type="InterPro" id="IPR024862">
    <property type="entry name" value="TRPV"/>
</dbReference>